<dbReference type="EMBL" id="LWGR01000012">
    <property type="protein sequence ID" value="KZM71649.1"/>
    <property type="molecule type" value="Genomic_DNA"/>
</dbReference>
<proteinExistence type="predicted"/>
<gene>
    <name evidence="2" type="ORF">AWN90_02690</name>
</gene>
<accession>A0A164KR71</accession>
<reference evidence="2 3" key="1">
    <citation type="submission" date="2016-04" db="EMBL/GenBank/DDBJ databases">
        <authorList>
            <person name="Evans L.H."/>
            <person name="Alamgir A."/>
            <person name="Owens N."/>
            <person name="Weber N.D."/>
            <person name="Virtaneva K."/>
            <person name="Barbian K."/>
            <person name="Babar A."/>
            <person name="Rosenke K."/>
        </authorList>
    </citation>
    <scope>NUCLEOTIDE SEQUENCE [LARGE SCALE GENOMIC DNA]</scope>
    <source>
        <strain evidence="2 3">IFM 0406</strain>
    </source>
</reference>
<feature type="region of interest" description="Disordered" evidence="1">
    <location>
        <begin position="1"/>
        <end position="84"/>
    </location>
</feature>
<dbReference type="STRING" id="455432.AWN90_02690"/>
<comment type="caution">
    <text evidence="2">The sequence shown here is derived from an EMBL/GenBank/DDBJ whole genome shotgun (WGS) entry which is preliminary data.</text>
</comment>
<name>A0A164KR71_9NOCA</name>
<protein>
    <submittedName>
        <fullName evidence="2">Uncharacterized protein</fullName>
    </submittedName>
</protein>
<evidence type="ECO:0000313" key="3">
    <source>
        <dbReference type="Proteomes" id="UP000076512"/>
    </source>
</evidence>
<feature type="compositionally biased region" description="Basic and acidic residues" evidence="1">
    <location>
        <begin position="7"/>
        <end position="28"/>
    </location>
</feature>
<evidence type="ECO:0000256" key="1">
    <source>
        <dbReference type="SAM" id="MobiDB-lite"/>
    </source>
</evidence>
<dbReference type="AlphaFoldDB" id="A0A164KR71"/>
<evidence type="ECO:0000313" key="2">
    <source>
        <dbReference type="EMBL" id="KZM71649.1"/>
    </source>
</evidence>
<feature type="compositionally biased region" description="Low complexity" evidence="1">
    <location>
        <begin position="51"/>
        <end position="63"/>
    </location>
</feature>
<dbReference type="Proteomes" id="UP000076512">
    <property type="component" value="Unassembled WGS sequence"/>
</dbReference>
<organism evidence="2 3">
    <name type="scientific">Nocardia terpenica</name>
    <dbReference type="NCBI Taxonomy" id="455432"/>
    <lineage>
        <taxon>Bacteria</taxon>
        <taxon>Bacillati</taxon>
        <taxon>Actinomycetota</taxon>
        <taxon>Actinomycetes</taxon>
        <taxon>Mycobacteriales</taxon>
        <taxon>Nocardiaceae</taxon>
        <taxon>Nocardia</taxon>
    </lineage>
</organism>
<sequence length="84" mass="8914">MPHAGHGKKESDDDRSKASPEYLRRQYEELVELPAAGSGVIGTTPDDEQQPAAVVPSPTSASPAPEPPETRSGYLGRGPMEDGR</sequence>
<keyword evidence="3" id="KW-1185">Reference proteome</keyword>